<keyword evidence="7" id="KW-1185">Reference proteome</keyword>
<evidence type="ECO:0000256" key="1">
    <source>
        <dbReference type="ARBA" id="ARBA00010062"/>
    </source>
</evidence>
<dbReference type="Proteomes" id="UP001176960">
    <property type="component" value="Unassembled WGS sequence"/>
</dbReference>
<sequence length="451" mass="45337">MNGRTFGPPRDGNALSMRGRRAIRKGASAVLGASLALTACSESGPTPPGPLTSALQQQGGTHVGLLLPMTGRNARLGQDMANAAKIALPDGGKAVLDIRDTDGPSGAGAAARAAIEAGDRIILGPLTAAQTGEVGSVAQAAGVPELAYTSDVSKARQGVWVLGLTPEQQAQRLVVAAKAEGRRKFAAFLPDSALGRALARGLMQACEANGLETPNVVFHGSDVASISSGLKTLSDFDARQKAAQPTPGTPAADPDAVNPLAADPAPGTAPPSIPPSAGSAPSTSPSAVSLGAPPFDALLLGDTGLQLAGVIAALKESQIGSAQQVRILGPALWGAFASKLSTLHGAWFAAPDPRARAGYAQQYQRRYGVAPKPMTDMAYDSAALAGALVNQPSGLTLSSLTRSDGFAGVDGVFALRPDGQVTRGLAVFEISPAGGASIVHAAPTRLVATPS</sequence>
<proteinExistence type="inferred from homology"/>
<reference evidence="6" key="1">
    <citation type="submission" date="2023-03" db="EMBL/GenBank/DDBJ databases">
        <authorList>
            <person name="Cleenwerck I."/>
        </authorList>
    </citation>
    <scope>NUCLEOTIDE SEQUENCE</scope>
    <source>
        <strain evidence="6">LMG 32879</strain>
    </source>
</reference>
<keyword evidence="3" id="KW-0029">Amino-acid transport</keyword>
<dbReference type="EMBL" id="CATKSH010000007">
    <property type="protein sequence ID" value="CAI9120678.1"/>
    <property type="molecule type" value="Genomic_DNA"/>
</dbReference>
<comment type="caution">
    <text evidence="6">The sequence shown here is derived from an EMBL/GenBank/DDBJ whole genome shotgun (WGS) entry which is preliminary data.</text>
</comment>
<dbReference type="CDD" id="cd06339">
    <property type="entry name" value="PBP1_YraM_LppC_lipoprotein-like"/>
    <property type="match status" value="1"/>
</dbReference>
<dbReference type="InterPro" id="IPR051010">
    <property type="entry name" value="BCAA_transport"/>
</dbReference>
<dbReference type="InterPro" id="IPR028082">
    <property type="entry name" value="Peripla_BP_I"/>
</dbReference>
<organism evidence="6 7">
    <name type="scientific">Brytella acorum</name>
    <dbReference type="NCBI Taxonomy" id="2959299"/>
    <lineage>
        <taxon>Bacteria</taxon>
        <taxon>Pseudomonadati</taxon>
        <taxon>Pseudomonadota</taxon>
        <taxon>Alphaproteobacteria</taxon>
        <taxon>Acetobacterales</taxon>
        <taxon>Acetobacteraceae</taxon>
        <taxon>Brytella</taxon>
    </lineage>
</organism>
<name>A0AA35Y400_9PROT</name>
<evidence type="ECO:0000313" key="7">
    <source>
        <dbReference type="Proteomes" id="UP001176960"/>
    </source>
</evidence>
<dbReference type="SUPFAM" id="SSF53822">
    <property type="entry name" value="Periplasmic binding protein-like I"/>
    <property type="match status" value="1"/>
</dbReference>
<dbReference type="RefSeq" id="WP_289841353.1">
    <property type="nucleotide sequence ID" value="NZ_CATKSH010000007.1"/>
</dbReference>
<dbReference type="PANTHER" id="PTHR30483">
    <property type="entry name" value="LEUCINE-SPECIFIC-BINDING PROTEIN"/>
    <property type="match status" value="1"/>
</dbReference>
<dbReference type="Pfam" id="PF13458">
    <property type="entry name" value="Peripla_BP_6"/>
    <property type="match status" value="1"/>
</dbReference>
<dbReference type="InterPro" id="IPR028081">
    <property type="entry name" value="Leu-bd"/>
</dbReference>
<feature type="compositionally biased region" description="Low complexity" evidence="4">
    <location>
        <begin position="242"/>
        <end position="256"/>
    </location>
</feature>
<keyword evidence="2" id="KW-0732">Signal</keyword>
<evidence type="ECO:0000256" key="2">
    <source>
        <dbReference type="ARBA" id="ARBA00022729"/>
    </source>
</evidence>
<protein>
    <submittedName>
        <fullName evidence="6">Penicillin-binding protein activator</fullName>
    </submittedName>
</protein>
<dbReference type="GO" id="GO:0006865">
    <property type="term" value="P:amino acid transport"/>
    <property type="evidence" value="ECO:0007669"/>
    <property type="project" value="UniProtKB-KW"/>
</dbReference>
<evidence type="ECO:0000256" key="4">
    <source>
        <dbReference type="SAM" id="MobiDB-lite"/>
    </source>
</evidence>
<gene>
    <name evidence="6" type="ORF">LMG32879_001516</name>
</gene>
<keyword evidence="3" id="KW-0813">Transport</keyword>
<dbReference type="AlphaFoldDB" id="A0AA35Y400"/>
<feature type="compositionally biased region" description="Low complexity" evidence="4">
    <location>
        <begin position="275"/>
        <end position="287"/>
    </location>
</feature>
<evidence type="ECO:0000256" key="3">
    <source>
        <dbReference type="ARBA" id="ARBA00022970"/>
    </source>
</evidence>
<dbReference type="PANTHER" id="PTHR30483:SF6">
    <property type="entry name" value="PERIPLASMIC BINDING PROTEIN OF ABC TRANSPORTER FOR NATURAL AMINO ACIDS"/>
    <property type="match status" value="1"/>
</dbReference>
<comment type="similarity">
    <text evidence="1">Belongs to the leucine-binding protein family.</text>
</comment>
<feature type="domain" description="Leucine-binding protein" evidence="5">
    <location>
        <begin position="62"/>
        <end position="226"/>
    </location>
</feature>
<accession>A0AA35Y400</accession>
<dbReference type="Gene3D" id="3.40.50.2300">
    <property type="match status" value="2"/>
</dbReference>
<evidence type="ECO:0000259" key="5">
    <source>
        <dbReference type="Pfam" id="PF13458"/>
    </source>
</evidence>
<evidence type="ECO:0000313" key="6">
    <source>
        <dbReference type="EMBL" id="CAI9120678.1"/>
    </source>
</evidence>
<feature type="region of interest" description="Disordered" evidence="4">
    <location>
        <begin position="240"/>
        <end position="288"/>
    </location>
</feature>